<evidence type="ECO:0000313" key="2">
    <source>
        <dbReference type="Proteomes" id="UP001164761"/>
    </source>
</evidence>
<sequence>MLDFSDIQIEDVVIHWVGNKGRDEGIFTSRSVTSVKEEDVKALLATYLLEPFAKTRVMSRFVHTSDLRFNEVYNYVSQIFSQPDTLLEQSINLVRHLYECSTHPRIKGGEFYMVYLKGVKLDGEIGSAIGIYRTENKETYLKVVEREGGYGVEADRGINIHALDKGCLVLDTERENGYRLFTVDAHGRAANEARYWREDFLSVDFVPDEGTITGQVLDMLTGFLKEGVPAQDAIKPAELRANTVQFFEQNDQFETARFESEVLKEPETIESFRAYRGEYESSTQMEAPPEAFTISKESVKAAKRRMRSVIKLDTSFTIYLRNLQSEVLERIERGEDAGKGLNYYKFYFKEES</sequence>
<keyword evidence="2" id="KW-1185">Reference proteome</keyword>
<organism evidence="1 2">
    <name type="scientific">Alicyclobacillus fastidiosus</name>
    <dbReference type="NCBI Taxonomy" id="392011"/>
    <lineage>
        <taxon>Bacteria</taxon>
        <taxon>Bacillati</taxon>
        <taxon>Bacillota</taxon>
        <taxon>Bacilli</taxon>
        <taxon>Bacillales</taxon>
        <taxon>Alicyclobacillaceae</taxon>
        <taxon>Alicyclobacillus</taxon>
    </lineage>
</organism>
<proteinExistence type="predicted"/>
<name>A0ABY6ZC48_9BACL</name>
<dbReference type="EMBL" id="CP104067">
    <property type="protein sequence ID" value="WAH40348.1"/>
    <property type="molecule type" value="Genomic_DNA"/>
</dbReference>
<dbReference type="RefSeq" id="WP_268004245.1">
    <property type="nucleotide sequence ID" value="NZ_BSUT01000001.1"/>
</dbReference>
<dbReference type="InterPro" id="IPR007358">
    <property type="entry name" value="Nucleoid_associated_NdpA"/>
</dbReference>
<dbReference type="Pfam" id="PF04245">
    <property type="entry name" value="NA37"/>
    <property type="match status" value="1"/>
</dbReference>
<protein>
    <submittedName>
        <fullName evidence="1">Nucleoid-associated protein</fullName>
    </submittedName>
</protein>
<reference evidence="1" key="1">
    <citation type="submission" date="2022-08" db="EMBL/GenBank/DDBJ databases">
        <title>Alicyclobacillus fastidiosus DSM 17978, complete genome.</title>
        <authorList>
            <person name="Wang Q."/>
            <person name="Cai R."/>
            <person name="Wang Z."/>
        </authorList>
    </citation>
    <scope>NUCLEOTIDE SEQUENCE</scope>
    <source>
        <strain evidence="1">DSM 17978</strain>
    </source>
</reference>
<evidence type="ECO:0000313" key="1">
    <source>
        <dbReference type="EMBL" id="WAH40348.1"/>
    </source>
</evidence>
<gene>
    <name evidence="1" type="ORF">NZD89_18500</name>
</gene>
<accession>A0ABY6ZC48</accession>
<dbReference type="Proteomes" id="UP001164761">
    <property type="component" value="Chromosome"/>
</dbReference>